<comment type="similarity">
    <text evidence="2">Belongs to the polysaccharide deacetylase family.</text>
</comment>
<evidence type="ECO:0000256" key="3">
    <source>
        <dbReference type="ARBA" id="ARBA00020071"/>
    </source>
</evidence>
<dbReference type="Gene3D" id="3.40.50.880">
    <property type="match status" value="1"/>
</dbReference>
<sequence length="583" mass="64048">MVLAALACLAAAWSLWVRKSSPAIFEFENVSGPEEASSLPQPVAMRVSDYDRGGPNRLAVLVTDPESDWMGLVRGFKSHGIPATFTTSPNTALRHQVVIAYPGISGRLVSQAGIRALADHVRTGGTLLTMDLAGGGLEELFGIERQLPSRERTAVRWLAPGDRQDRLTPFSSAQAEVKIGSLSFVPTTAQTLARYDDGSAAVVCRQVGGTACLLGVDLGSMAQRAMNGRAEGYSPEFVNNYEPGMDVVFRWIRDLYVQGEDDPYLIGTAPAGHRGSLILTHDVDASKAVANSQRYAEAIRKAGSSATFFMQTKYVRDWNDDIFFNSATVSTLKSVAQNMELASHTVAHSRAFKAFPIGSGDERYPDYRPFVRDRTSASGGSIFGELRVSKFLLERLVGAKVRSFRPGHLSYPENLPEALAATGYRYSSDLTANSAQTHLPFQLSYGRSGRGLVPVWEFPVTIEDEKAPALVQRFGATVDVLDRIAAHESVAVLMIHPDQAGPKLQFEERLIARMKDKLWIGSLEAFGDWWSARDRLEIDYEGSTLKIQAPARVDEVTIRFPKRRTQRFVVLDGLRGSRQMSVQ</sequence>
<dbReference type="Gene3D" id="3.20.20.370">
    <property type="entry name" value="Glycoside hydrolase/deacetylase"/>
    <property type="match status" value="1"/>
</dbReference>
<proteinExistence type="inferred from homology"/>
<evidence type="ECO:0000313" key="7">
    <source>
        <dbReference type="Proteomes" id="UP001156703"/>
    </source>
</evidence>
<evidence type="ECO:0000313" key="6">
    <source>
        <dbReference type="EMBL" id="GLR47368.1"/>
    </source>
</evidence>
<comment type="caution">
    <text evidence="6">The sequence shown here is derived from an EMBL/GenBank/DDBJ whole genome shotgun (WGS) entry which is preliminary data.</text>
</comment>
<keyword evidence="7" id="KW-1185">Reference proteome</keyword>
<protein>
    <recommendedName>
        <fullName evidence="3">Chitooligosaccharide deacetylase</fullName>
    </recommendedName>
    <alternativeName>
        <fullName evidence="4">Nodulation protein B</fullName>
    </alternativeName>
</protein>
<dbReference type="EMBL" id="BSOO01000008">
    <property type="protein sequence ID" value="GLR47368.1"/>
    <property type="molecule type" value="Genomic_DNA"/>
</dbReference>
<gene>
    <name evidence="6" type="ORF">GCM10007925_10790</name>
</gene>
<name>A0ABQ5Z3K4_9SPHN</name>
<dbReference type="SUPFAM" id="SSF88713">
    <property type="entry name" value="Glycoside hydrolase/deacetylase"/>
    <property type="match status" value="1"/>
</dbReference>
<evidence type="ECO:0000256" key="4">
    <source>
        <dbReference type="ARBA" id="ARBA00032976"/>
    </source>
</evidence>
<evidence type="ECO:0000259" key="5">
    <source>
        <dbReference type="Pfam" id="PF01522"/>
    </source>
</evidence>
<accession>A0ABQ5Z3K4</accession>
<evidence type="ECO:0000256" key="1">
    <source>
        <dbReference type="ARBA" id="ARBA00003236"/>
    </source>
</evidence>
<reference evidence="7" key="1">
    <citation type="journal article" date="2019" name="Int. J. Syst. Evol. Microbiol.">
        <title>The Global Catalogue of Microorganisms (GCM) 10K type strain sequencing project: providing services to taxonomists for standard genome sequencing and annotation.</title>
        <authorList>
            <consortium name="The Broad Institute Genomics Platform"/>
            <consortium name="The Broad Institute Genome Sequencing Center for Infectious Disease"/>
            <person name="Wu L."/>
            <person name="Ma J."/>
        </authorList>
    </citation>
    <scope>NUCLEOTIDE SEQUENCE [LARGE SCALE GENOMIC DNA]</scope>
    <source>
        <strain evidence="7">NBRC 102146</strain>
    </source>
</reference>
<dbReference type="InterPro" id="IPR029062">
    <property type="entry name" value="Class_I_gatase-like"/>
</dbReference>
<comment type="function">
    <text evidence="1">Is involved in generating a small heat-stable compound (Nod), an acylated oligomer of N-acetylglucosamine, that stimulates mitosis in various plant protoplasts.</text>
</comment>
<feature type="domain" description="NodB homology" evidence="5">
    <location>
        <begin position="275"/>
        <end position="426"/>
    </location>
</feature>
<dbReference type="Pfam" id="PF01522">
    <property type="entry name" value="Polysacc_deac_1"/>
    <property type="match status" value="1"/>
</dbReference>
<dbReference type="InterPro" id="IPR011330">
    <property type="entry name" value="Glyco_hydro/deAcase_b/a-brl"/>
</dbReference>
<dbReference type="InterPro" id="IPR002509">
    <property type="entry name" value="NODB_dom"/>
</dbReference>
<evidence type="ECO:0000256" key="2">
    <source>
        <dbReference type="ARBA" id="ARBA00010973"/>
    </source>
</evidence>
<dbReference type="Proteomes" id="UP001156703">
    <property type="component" value="Unassembled WGS sequence"/>
</dbReference>
<organism evidence="6 7">
    <name type="scientific">Sphingomonas astaxanthinifaciens DSM 22298</name>
    <dbReference type="NCBI Taxonomy" id="1123267"/>
    <lineage>
        <taxon>Bacteria</taxon>
        <taxon>Pseudomonadati</taxon>
        <taxon>Pseudomonadota</taxon>
        <taxon>Alphaproteobacteria</taxon>
        <taxon>Sphingomonadales</taxon>
        <taxon>Sphingomonadaceae</taxon>
        <taxon>Sphingomonas</taxon>
    </lineage>
</organism>